<dbReference type="Ensembl" id="ENSSPUT00000011120.1">
    <property type="protein sequence ID" value="ENSSPUP00000010423.1"/>
    <property type="gene ID" value="ENSSPUG00000008060.1"/>
</dbReference>
<protein>
    <recommendedName>
        <fullName evidence="3">Phosphofurin acidic cluster sorting protein 1/2 N-terminal C2 domain-containing protein</fullName>
    </recommendedName>
</protein>
<feature type="domain" description="Phosphofurin acidic cluster sorting protein 1/2 N-terminal C2" evidence="3">
    <location>
        <begin position="3"/>
        <end position="50"/>
    </location>
</feature>
<dbReference type="Pfam" id="PF25332">
    <property type="entry name" value="C2_PACS_N"/>
    <property type="match status" value="1"/>
</dbReference>
<comment type="similarity">
    <text evidence="1">Belongs to the PACS family.</text>
</comment>
<dbReference type="InterPro" id="IPR057541">
    <property type="entry name" value="PACS1/2_N"/>
</dbReference>
<dbReference type="PANTHER" id="PTHR13280">
    <property type="entry name" value="PHOSPHOFURIN ACIDIC CLUSTER SORTING PROTEIN"/>
    <property type="match status" value="1"/>
</dbReference>
<evidence type="ECO:0000256" key="2">
    <source>
        <dbReference type="ARBA" id="ARBA00022553"/>
    </source>
</evidence>
<evidence type="ECO:0000313" key="4">
    <source>
        <dbReference type="Ensembl" id="ENSSPUP00000010423.1"/>
    </source>
</evidence>
<evidence type="ECO:0000313" key="5">
    <source>
        <dbReference type="Proteomes" id="UP000694392"/>
    </source>
</evidence>
<reference evidence="4" key="1">
    <citation type="submission" date="2025-08" db="UniProtKB">
        <authorList>
            <consortium name="Ensembl"/>
        </authorList>
    </citation>
    <scope>IDENTIFICATION</scope>
</reference>
<organism evidence="4 5">
    <name type="scientific">Sphenodon punctatus</name>
    <name type="common">Tuatara</name>
    <name type="synonym">Hatteria punctata</name>
    <dbReference type="NCBI Taxonomy" id="8508"/>
    <lineage>
        <taxon>Eukaryota</taxon>
        <taxon>Metazoa</taxon>
        <taxon>Chordata</taxon>
        <taxon>Craniata</taxon>
        <taxon>Vertebrata</taxon>
        <taxon>Euteleostomi</taxon>
        <taxon>Lepidosauria</taxon>
        <taxon>Sphenodontia</taxon>
        <taxon>Sphenodontidae</taxon>
        <taxon>Sphenodon</taxon>
    </lineage>
</organism>
<name>A0A8D0GRM8_SPHPU</name>
<dbReference type="GeneTree" id="ENSGT00950000183209"/>
<dbReference type="GO" id="GO:0044325">
    <property type="term" value="F:transmembrane transporter binding"/>
    <property type="evidence" value="ECO:0007669"/>
    <property type="project" value="TreeGrafter"/>
</dbReference>
<sequence>MLKEMDKDLNSVVIAVKLQGSKRILRSNEIILPVSGLVETELQLTFSLQQMSTCCARCGLERISEWL</sequence>
<dbReference type="GO" id="GO:0072659">
    <property type="term" value="P:protein localization to plasma membrane"/>
    <property type="evidence" value="ECO:0007669"/>
    <property type="project" value="TreeGrafter"/>
</dbReference>
<keyword evidence="5" id="KW-1185">Reference proteome</keyword>
<dbReference type="Proteomes" id="UP000694392">
    <property type="component" value="Unplaced"/>
</dbReference>
<reference evidence="4" key="2">
    <citation type="submission" date="2025-09" db="UniProtKB">
        <authorList>
            <consortium name="Ensembl"/>
        </authorList>
    </citation>
    <scope>IDENTIFICATION</scope>
</reference>
<dbReference type="InterPro" id="IPR019381">
    <property type="entry name" value="PACS1/2_C"/>
</dbReference>
<accession>A0A8D0GRM8</accession>
<dbReference type="AlphaFoldDB" id="A0A8D0GRM8"/>
<proteinExistence type="inferred from homology"/>
<evidence type="ECO:0000259" key="3">
    <source>
        <dbReference type="Pfam" id="PF25332"/>
    </source>
</evidence>
<dbReference type="PANTHER" id="PTHR13280:SF16">
    <property type="entry name" value="PHOSPHOFURIN ACIDIC CLUSTER SORTING PROTEIN 1"/>
    <property type="match status" value="1"/>
</dbReference>
<keyword evidence="2" id="KW-0597">Phosphoprotein</keyword>
<evidence type="ECO:0000256" key="1">
    <source>
        <dbReference type="ARBA" id="ARBA00008590"/>
    </source>
</evidence>